<proteinExistence type="predicted"/>
<gene>
    <name evidence="1" type="primary">Nfu_g_1_009334</name>
</gene>
<organism evidence="1">
    <name type="scientific">Nothobranchius kuhntae</name>
    <name type="common">Beira killifish</name>
    <dbReference type="NCBI Taxonomy" id="321403"/>
    <lineage>
        <taxon>Eukaryota</taxon>
        <taxon>Metazoa</taxon>
        <taxon>Chordata</taxon>
        <taxon>Craniata</taxon>
        <taxon>Vertebrata</taxon>
        <taxon>Euteleostomi</taxon>
        <taxon>Actinopterygii</taxon>
        <taxon>Neopterygii</taxon>
        <taxon>Teleostei</taxon>
        <taxon>Neoteleostei</taxon>
        <taxon>Acanthomorphata</taxon>
        <taxon>Ovalentaria</taxon>
        <taxon>Atherinomorphae</taxon>
        <taxon>Cyprinodontiformes</taxon>
        <taxon>Nothobranchiidae</taxon>
        <taxon>Nothobranchius</taxon>
    </lineage>
</organism>
<feature type="non-terminal residue" evidence="1">
    <location>
        <position position="1"/>
    </location>
</feature>
<feature type="non-terminal residue" evidence="1">
    <location>
        <position position="80"/>
    </location>
</feature>
<evidence type="ECO:0000313" key="1">
    <source>
        <dbReference type="EMBL" id="SBQ89964.1"/>
    </source>
</evidence>
<sequence>LDHQNHLYITSVFCSDWCNVENKVSSEVGPNLDGREQKRLTGSGSVRHYWSVGGPVQKSKHSYFCGSENQRTPGPNRQVH</sequence>
<name>A0A1A8HWZ7_NOTKU</name>
<dbReference type="EMBL" id="HAED01003944">
    <property type="protein sequence ID" value="SBQ89964.1"/>
    <property type="molecule type" value="Transcribed_RNA"/>
</dbReference>
<protein>
    <submittedName>
        <fullName evidence="1">Uncharacterized protein</fullName>
    </submittedName>
</protein>
<accession>A0A1A8HWZ7</accession>
<reference evidence="1" key="2">
    <citation type="submission" date="2016-06" db="EMBL/GenBank/DDBJ databases">
        <title>The genome of a short-lived fish provides insights into sex chromosome evolution and the genetic control of aging.</title>
        <authorList>
            <person name="Reichwald K."/>
            <person name="Felder M."/>
            <person name="Petzold A."/>
            <person name="Koch P."/>
            <person name="Groth M."/>
            <person name="Platzer M."/>
        </authorList>
    </citation>
    <scope>NUCLEOTIDE SEQUENCE</scope>
    <source>
        <tissue evidence="1">Brain</tissue>
    </source>
</reference>
<dbReference type="AlphaFoldDB" id="A0A1A8HWZ7"/>
<reference evidence="1" key="1">
    <citation type="submission" date="2016-05" db="EMBL/GenBank/DDBJ databases">
        <authorList>
            <person name="Lavstsen T."/>
            <person name="Jespersen J.S."/>
        </authorList>
    </citation>
    <scope>NUCLEOTIDE SEQUENCE</scope>
    <source>
        <tissue evidence="1">Brain</tissue>
    </source>
</reference>